<keyword evidence="3" id="KW-1185">Reference proteome</keyword>
<gene>
    <name evidence="2" type="ORF">C8034_v004999</name>
</gene>
<organism evidence="2 3">
    <name type="scientific">Colletotrichum sidae</name>
    <dbReference type="NCBI Taxonomy" id="1347389"/>
    <lineage>
        <taxon>Eukaryota</taxon>
        <taxon>Fungi</taxon>
        <taxon>Dikarya</taxon>
        <taxon>Ascomycota</taxon>
        <taxon>Pezizomycotina</taxon>
        <taxon>Sordariomycetes</taxon>
        <taxon>Hypocreomycetidae</taxon>
        <taxon>Glomerellales</taxon>
        <taxon>Glomerellaceae</taxon>
        <taxon>Colletotrichum</taxon>
        <taxon>Colletotrichum orbiculare species complex</taxon>
    </lineage>
</organism>
<protein>
    <recommendedName>
        <fullName evidence="1">F-box domain-containing protein</fullName>
    </recommendedName>
</protein>
<evidence type="ECO:0000313" key="3">
    <source>
        <dbReference type="Proteomes" id="UP000295604"/>
    </source>
</evidence>
<proteinExistence type="predicted"/>
<dbReference type="PROSITE" id="PS50181">
    <property type="entry name" value="FBOX"/>
    <property type="match status" value="1"/>
</dbReference>
<evidence type="ECO:0000313" key="2">
    <source>
        <dbReference type="EMBL" id="TEA13366.1"/>
    </source>
</evidence>
<sequence>MPTWRYVAILKEADLHASNYNRWACYGEPCLKLLPKDAFGIAMTKSKDTRKGEWLSRYGTRRCWACAIAERMYSHMVPVKKEGKIYRLCHDCGNMQSKSRRGCKNVKNTGGSDQQVLMAASNLERLPAKVLGRVVEELGLLDCMHLQQVCLFMREAVQTHWVPLHRRFAFVRRWEPGINLQQPDQSLVAGTALLPCYSCFTVKPEGKFSRKQLELSQQHPITFWKRRCSRCVQTMYQDDGHKGANLCRPASLSGGIRLSRGEPSEALDEFKRRSICGTCQNKKYMEESCKGCLEHWTL</sequence>
<name>A0A4R8T7I4_9PEZI</name>
<feature type="domain" description="F-box" evidence="1">
    <location>
        <begin position="120"/>
        <end position="164"/>
    </location>
</feature>
<comment type="caution">
    <text evidence="2">The sequence shown here is derived from an EMBL/GenBank/DDBJ whole genome shotgun (WGS) entry which is preliminary data.</text>
</comment>
<dbReference type="EMBL" id="QAPF01000202">
    <property type="protein sequence ID" value="TEA13366.1"/>
    <property type="molecule type" value="Genomic_DNA"/>
</dbReference>
<accession>A0A4R8T7I4</accession>
<dbReference type="Proteomes" id="UP000295604">
    <property type="component" value="Unassembled WGS sequence"/>
</dbReference>
<reference evidence="2 3" key="1">
    <citation type="submission" date="2018-11" db="EMBL/GenBank/DDBJ databases">
        <title>Genome sequence and assembly of Colletotrichum sidae.</title>
        <authorList>
            <person name="Gan P."/>
            <person name="Shirasu K."/>
        </authorList>
    </citation>
    <scope>NUCLEOTIDE SEQUENCE [LARGE SCALE GENOMIC DNA]</scope>
    <source>
        <strain evidence="2 3">CBS 518.97</strain>
    </source>
</reference>
<evidence type="ECO:0000259" key="1">
    <source>
        <dbReference type="PROSITE" id="PS50181"/>
    </source>
</evidence>
<dbReference type="InterPro" id="IPR001810">
    <property type="entry name" value="F-box_dom"/>
</dbReference>
<dbReference type="AlphaFoldDB" id="A0A4R8T7I4"/>